<protein>
    <recommendedName>
        <fullName evidence="5">Putrescine-binding periplasmic protein</fullName>
    </recommendedName>
</protein>
<dbReference type="GO" id="GO:0015846">
    <property type="term" value="P:polyamine transport"/>
    <property type="evidence" value="ECO:0007669"/>
    <property type="project" value="InterPro"/>
</dbReference>
<keyword evidence="2 5" id="KW-0813">Transport</keyword>
<feature type="binding site" evidence="6">
    <location>
        <position position="331"/>
    </location>
    <ligand>
        <name>spermidine</name>
        <dbReference type="ChEBI" id="CHEBI:57834"/>
    </ligand>
</feature>
<dbReference type="PIRSF" id="PIRSF019574">
    <property type="entry name" value="Periplasmic_polyamine_BP"/>
    <property type="match status" value="1"/>
</dbReference>
<sequence>MAAAQGPRMIRCRLAAFALAVFLAPIAAGQRELRFFNWSDYLPPAVLESFTRETGIQVHYATYDSNEAMYAKVKLLDGGGYDLVVPSTYMIDRMRKQGLLRPLDRARLPHFGNLDPHHLDLPFDPGNRYSVPYLWGTTGIGVNAERIDPAGLHAWADLWQPQFRRALLLPNDMREVFHMAMRVLGLPVNSTDPAHIEAAYRKLRELMPNVRLFSSDAPQVLFITGEVDAGMIWNGVAYLAARDAPAVRFVQPAEGPLLWMDNLAILKNAEHPNEAHALIDYLLRPDVARLISESVGYATPNAAAVAILPPEIRNNPVIYPPAGVIERGEYQVDLGDAIRHYTEYWERLKAGQ</sequence>
<dbReference type="AlphaFoldDB" id="A0A858Q6E2"/>
<dbReference type="EMBL" id="CP046565">
    <property type="protein sequence ID" value="QJD29428.1"/>
    <property type="molecule type" value="Genomic_DNA"/>
</dbReference>
<gene>
    <name evidence="7" type="ORF">GNH96_05260</name>
</gene>
<organism evidence="7 8">
    <name type="scientific">Methylococcus geothermalis</name>
    <dbReference type="NCBI Taxonomy" id="2681310"/>
    <lineage>
        <taxon>Bacteria</taxon>
        <taxon>Pseudomonadati</taxon>
        <taxon>Pseudomonadota</taxon>
        <taxon>Gammaproteobacteria</taxon>
        <taxon>Methylococcales</taxon>
        <taxon>Methylococcaceae</taxon>
        <taxon>Methylococcus</taxon>
    </lineage>
</organism>
<keyword evidence="8" id="KW-1185">Reference proteome</keyword>
<evidence type="ECO:0000256" key="4">
    <source>
        <dbReference type="ARBA" id="ARBA00022764"/>
    </source>
</evidence>
<name>A0A858Q6E2_9GAMM</name>
<dbReference type="InterPro" id="IPR006059">
    <property type="entry name" value="SBP"/>
</dbReference>
<dbReference type="InterPro" id="IPR001188">
    <property type="entry name" value="Sperm_putr-bd"/>
</dbReference>
<reference evidence="8" key="1">
    <citation type="submission" date="2019-12" db="EMBL/GenBank/DDBJ databases">
        <authorList>
            <person name="Awala S.I."/>
            <person name="Rhee S.K."/>
        </authorList>
    </citation>
    <scope>NUCLEOTIDE SEQUENCE [LARGE SCALE GENOMIC DNA]</scope>
    <source>
        <strain evidence="8">IM1</strain>
    </source>
</reference>
<dbReference type="GO" id="GO:0019808">
    <property type="term" value="F:polyamine binding"/>
    <property type="evidence" value="ECO:0007669"/>
    <property type="project" value="InterPro"/>
</dbReference>
<comment type="subcellular location">
    <subcellularLocation>
        <location evidence="1 5">Periplasm</location>
    </subcellularLocation>
</comment>
<evidence type="ECO:0000313" key="7">
    <source>
        <dbReference type="EMBL" id="QJD29428.1"/>
    </source>
</evidence>
<feature type="binding site" evidence="6">
    <location>
        <position position="89"/>
    </location>
    <ligand>
        <name>spermidine</name>
        <dbReference type="ChEBI" id="CHEBI:57834"/>
    </ligand>
</feature>
<comment type="similarity">
    <text evidence="5">Belongs to the bacterial solute-binding protein PotD/PotF family.</text>
</comment>
<evidence type="ECO:0000256" key="1">
    <source>
        <dbReference type="ARBA" id="ARBA00004418"/>
    </source>
</evidence>
<keyword evidence="3" id="KW-0732">Signal</keyword>
<dbReference type="Gene3D" id="3.40.190.10">
    <property type="entry name" value="Periplasmic binding protein-like II"/>
    <property type="match status" value="2"/>
</dbReference>
<proteinExistence type="inferred from homology"/>
<evidence type="ECO:0000256" key="6">
    <source>
        <dbReference type="PIRSR" id="PIRSR019574-1"/>
    </source>
</evidence>
<dbReference type="PANTHER" id="PTHR30222">
    <property type="entry name" value="SPERMIDINE/PUTRESCINE-BINDING PERIPLASMIC PROTEIN"/>
    <property type="match status" value="1"/>
</dbReference>
<evidence type="ECO:0000313" key="8">
    <source>
        <dbReference type="Proteomes" id="UP000503004"/>
    </source>
</evidence>
<accession>A0A858Q6E2</accession>
<dbReference type="Proteomes" id="UP000503004">
    <property type="component" value="Chromosome"/>
</dbReference>
<evidence type="ECO:0000256" key="3">
    <source>
        <dbReference type="ARBA" id="ARBA00022729"/>
    </source>
</evidence>
<dbReference type="PANTHER" id="PTHR30222:SF17">
    <property type="entry name" value="SPERMIDINE_PUTRESCINE-BINDING PERIPLASMIC PROTEIN"/>
    <property type="match status" value="1"/>
</dbReference>
<evidence type="ECO:0000256" key="5">
    <source>
        <dbReference type="PIRNR" id="PIRNR019574"/>
    </source>
</evidence>
<feature type="binding site" evidence="6">
    <location>
        <begin position="172"/>
        <end position="175"/>
    </location>
    <ligand>
        <name>spermidine</name>
        <dbReference type="ChEBI" id="CHEBI:57834"/>
    </ligand>
</feature>
<dbReference type="SUPFAM" id="SSF53850">
    <property type="entry name" value="Periplasmic binding protein-like II"/>
    <property type="match status" value="1"/>
</dbReference>
<dbReference type="PRINTS" id="PR00909">
    <property type="entry name" value="SPERMDNBNDNG"/>
</dbReference>
<evidence type="ECO:0000256" key="2">
    <source>
        <dbReference type="ARBA" id="ARBA00022448"/>
    </source>
</evidence>
<comment type="function">
    <text evidence="5">Required for the activity of the bacterial periplasmic transport system of putrescine.</text>
</comment>
<keyword evidence="4 5" id="KW-0574">Periplasm</keyword>
<dbReference type="Pfam" id="PF13416">
    <property type="entry name" value="SBP_bac_8"/>
    <property type="match status" value="1"/>
</dbReference>
<dbReference type="KEGG" id="metu:GNH96_05260"/>
<dbReference type="GO" id="GO:0042597">
    <property type="term" value="C:periplasmic space"/>
    <property type="evidence" value="ECO:0007669"/>
    <property type="project" value="UniProtKB-SubCell"/>
</dbReference>